<dbReference type="PROSITE" id="PS51012">
    <property type="entry name" value="ABC_TM2"/>
    <property type="match status" value="1"/>
</dbReference>
<dbReference type="Proteomes" id="UP001332243">
    <property type="component" value="Unassembled WGS sequence"/>
</dbReference>
<dbReference type="PANTHER" id="PTHR43229:SF3">
    <property type="entry name" value="ABC-TYPE MULTIDRUG TRANSPORT SYSTEM, PERMEASE COMPONENT"/>
    <property type="match status" value="1"/>
</dbReference>
<organism evidence="9 10">
    <name type="scientific">Plantactinospora sonchi</name>
    <dbReference type="NCBI Taxonomy" id="1544735"/>
    <lineage>
        <taxon>Bacteria</taxon>
        <taxon>Bacillati</taxon>
        <taxon>Actinomycetota</taxon>
        <taxon>Actinomycetes</taxon>
        <taxon>Micromonosporales</taxon>
        <taxon>Micromonosporaceae</taxon>
        <taxon>Plantactinospora</taxon>
    </lineage>
</organism>
<evidence type="ECO:0000256" key="7">
    <source>
        <dbReference type="SAM" id="MobiDB-lite"/>
    </source>
</evidence>
<comment type="subcellular location">
    <subcellularLocation>
        <location evidence="6">Cell membrane</location>
        <topology evidence="6">Multi-pass membrane protein</topology>
    </subcellularLocation>
    <subcellularLocation>
        <location evidence="1">Membrane</location>
        <topology evidence="1">Multi-pass membrane protein</topology>
    </subcellularLocation>
</comment>
<feature type="transmembrane region" description="Helical" evidence="6">
    <location>
        <begin position="142"/>
        <end position="170"/>
    </location>
</feature>
<gene>
    <name evidence="9" type="ORF">V1633_34145</name>
</gene>
<proteinExistence type="inferred from homology"/>
<dbReference type="PIRSF" id="PIRSF006648">
    <property type="entry name" value="DrrB"/>
    <property type="match status" value="1"/>
</dbReference>
<feature type="transmembrane region" description="Helical" evidence="6">
    <location>
        <begin position="214"/>
        <end position="236"/>
    </location>
</feature>
<name>A0ABU7S418_9ACTN</name>
<feature type="transmembrane region" description="Helical" evidence="6">
    <location>
        <begin position="64"/>
        <end position="84"/>
    </location>
</feature>
<dbReference type="InterPro" id="IPR000412">
    <property type="entry name" value="ABC_2_transport"/>
</dbReference>
<keyword evidence="3 6" id="KW-1133">Transmembrane helix</keyword>
<keyword evidence="6" id="KW-0813">Transport</keyword>
<keyword evidence="6" id="KW-1003">Cell membrane</keyword>
<dbReference type="Pfam" id="PF01061">
    <property type="entry name" value="ABC2_membrane"/>
    <property type="match status" value="1"/>
</dbReference>
<dbReference type="InterPro" id="IPR047817">
    <property type="entry name" value="ABC2_TM_bact-type"/>
</dbReference>
<evidence type="ECO:0000256" key="6">
    <source>
        <dbReference type="RuleBase" id="RU361157"/>
    </source>
</evidence>
<accession>A0ABU7S418</accession>
<evidence type="ECO:0000313" key="10">
    <source>
        <dbReference type="Proteomes" id="UP001332243"/>
    </source>
</evidence>
<keyword evidence="5" id="KW-0046">Antibiotic resistance</keyword>
<comment type="caution">
    <text evidence="9">The sequence shown here is derived from an EMBL/GenBank/DDBJ whole genome shotgun (WGS) entry which is preliminary data.</text>
</comment>
<comment type="similarity">
    <text evidence="6">Belongs to the ABC-2 integral membrane protein family.</text>
</comment>
<keyword evidence="2 6" id="KW-0812">Transmembrane</keyword>
<evidence type="ECO:0000256" key="2">
    <source>
        <dbReference type="ARBA" id="ARBA00022692"/>
    </source>
</evidence>
<evidence type="ECO:0000313" key="9">
    <source>
        <dbReference type="EMBL" id="MEE6263530.1"/>
    </source>
</evidence>
<reference evidence="9 10" key="1">
    <citation type="submission" date="2024-01" db="EMBL/GenBank/DDBJ databases">
        <title>Genome insights into Plantactinospora sonchi sp. nov.</title>
        <authorList>
            <person name="Wang L."/>
        </authorList>
    </citation>
    <scope>NUCLEOTIDE SEQUENCE [LARGE SCALE GENOMIC DNA]</scope>
    <source>
        <strain evidence="9 10">NEAU-QY2</strain>
    </source>
</reference>
<evidence type="ECO:0000256" key="3">
    <source>
        <dbReference type="ARBA" id="ARBA00022989"/>
    </source>
</evidence>
<feature type="compositionally biased region" description="Low complexity" evidence="7">
    <location>
        <begin position="1"/>
        <end position="16"/>
    </location>
</feature>
<keyword evidence="10" id="KW-1185">Reference proteome</keyword>
<sequence length="304" mass="31544">MTAAVEPAVEPVEPVVRSGAGPDGTARYRAGGTGTVAAGGVRHELRAVGVLWRRELLRLARNRIQLALLLINPLLFLVVLGTGLDTMLAGTSGGDYRTYLFPGVLLMAVQLPALNAGMSIVRDREAGFLRGMLVAPVGRGTILVGACLGGATAATAQGGLLLAFAGLAGLPYHPAVLALLLAELALIGFTMTVLSAFAAVLVRRMETFQMMLSLGMMPLFFLSGALFTVGGLPGWLTTLTLVNPLSYAVDALRRSAALALPPERAPAALEVAGWTPPLGVELAVMLLVSLLALVAAARRFARTG</sequence>
<dbReference type="EMBL" id="JAZGQK010000038">
    <property type="protein sequence ID" value="MEE6263530.1"/>
    <property type="molecule type" value="Genomic_DNA"/>
</dbReference>
<feature type="domain" description="ABC transmembrane type-2" evidence="8">
    <location>
        <begin position="64"/>
        <end position="303"/>
    </location>
</feature>
<dbReference type="PANTHER" id="PTHR43229">
    <property type="entry name" value="NODULATION PROTEIN J"/>
    <property type="match status" value="1"/>
</dbReference>
<feature type="transmembrane region" description="Helical" evidence="6">
    <location>
        <begin position="176"/>
        <end position="202"/>
    </location>
</feature>
<evidence type="ECO:0000256" key="1">
    <source>
        <dbReference type="ARBA" id="ARBA00004141"/>
    </source>
</evidence>
<feature type="region of interest" description="Disordered" evidence="7">
    <location>
        <begin position="1"/>
        <end position="24"/>
    </location>
</feature>
<dbReference type="InterPro" id="IPR013525">
    <property type="entry name" value="ABC2_TM"/>
</dbReference>
<evidence type="ECO:0000256" key="5">
    <source>
        <dbReference type="ARBA" id="ARBA00023251"/>
    </source>
</evidence>
<dbReference type="InterPro" id="IPR051784">
    <property type="entry name" value="Nod_factor_ABC_transporter"/>
</dbReference>
<dbReference type="RefSeq" id="WP_331218424.1">
    <property type="nucleotide sequence ID" value="NZ_JAZGQK010000038.1"/>
</dbReference>
<feature type="transmembrane region" description="Helical" evidence="6">
    <location>
        <begin position="99"/>
        <end position="121"/>
    </location>
</feature>
<dbReference type="PRINTS" id="PR00164">
    <property type="entry name" value="ABC2TRNSPORT"/>
</dbReference>
<evidence type="ECO:0000256" key="4">
    <source>
        <dbReference type="ARBA" id="ARBA00023136"/>
    </source>
</evidence>
<evidence type="ECO:0000259" key="8">
    <source>
        <dbReference type="PROSITE" id="PS51012"/>
    </source>
</evidence>
<protein>
    <recommendedName>
        <fullName evidence="6">Transport permease protein</fullName>
    </recommendedName>
</protein>
<keyword evidence="4 6" id="KW-0472">Membrane</keyword>
<feature type="transmembrane region" description="Helical" evidence="6">
    <location>
        <begin position="282"/>
        <end position="301"/>
    </location>
</feature>